<evidence type="ECO:0000313" key="1">
    <source>
        <dbReference type="EMBL" id="AHF15416.1"/>
    </source>
</evidence>
<dbReference type="EMBL" id="CP007035">
    <property type="protein sequence ID" value="AHF15416.1"/>
    <property type="molecule type" value="Genomic_DNA"/>
</dbReference>
<reference evidence="1 2" key="1">
    <citation type="submission" date="2013-12" db="EMBL/GenBank/DDBJ databases">
        <authorList>
            <consortium name="DOE Joint Genome Institute"/>
            <person name="Eisen J."/>
            <person name="Huntemann M."/>
            <person name="Han J."/>
            <person name="Chen A."/>
            <person name="Kyrpides N."/>
            <person name="Mavromatis K."/>
            <person name="Markowitz V."/>
            <person name="Palaniappan K."/>
            <person name="Ivanova N."/>
            <person name="Schaumberg A."/>
            <person name="Pati A."/>
            <person name="Liolios K."/>
            <person name="Nordberg H.P."/>
            <person name="Cantor M.N."/>
            <person name="Hua S.X."/>
            <person name="Woyke T."/>
        </authorList>
    </citation>
    <scope>NUCLEOTIDE SEQUENCE [LARGE SCALE GENOMIC DNA]</scope>
    <source>
        <strain evidence="2">DSM 19437</strain>
    </source>
</reference>
<proteinExistence type="predicted"/>
<dbReference type="InterPro" id="IPR012657">
    <property type="entry name" value="23S_rRNA-intervening_sequence"/>
</dbReference>
<dbReference type="Proteomes" id="UP000003586">
    <property type="component" value="Chromosome"/>
</dbReference>
<name>W0F262_9BACT</name>
<dbReference type="NCBIfam" id="TIGR02436">
    <property type="entry name" value="four helix bundle protein"/>
    <property type="match status" value="1"/>
</dbReference>
<protein>
    <submittedName>
        <fullName evidence="1">30S ribosomal protein S23</fullName>
    </submittedName>
</protein>
<dbReference type="PANTHER" id="PTHR38471">
    <property type="entry name" value="FOUR HELIX BUNDLE PROTEIN"/>
    <property type="match status" value="1"/>
</dbReference>
<sequence>MSFRFEDLNVWHRAVDLSNEINTLVKSFPEDERYSLCKQMMRSADSVVLNIAEGSTGQSIPEYKRFLNIALRSAIEIVAALFLARKRVYIKEVIFKKYYEEYEVLCKMITKLRNTL</sequence>
<dbReference type="eggNOG" id="ENOG5031GER">
    <property type="taxonomic scope" value="Bacteria"/>
</dbReference>
<keyword evidence="1" id="KW-0689">Ribosomal protein</keyword>
<dbReference type="Gene3D" id="1.20.1440.60">
    <property type="entry name" value="23S rRNA-intervening sequence"/>
    <property type="match status" value="1"/>
</dbReference>
<organism evidence="1 2">
    <name type="scientific">Niabella soli DSM 19437</name>
    <dbReference type="NCBI Taxonomy" id="929713"/>
    <lineage>
        <taxon>Bacteria</taxon>
        <taxon>Pseudomonadati</taxon>
        <taxon>Bacteroidota</taxon>
        <taxon>Chitinophagia</taxon>
        <taxon>Chitinophagales</taxon>
        <taxon>Chitinophagaceae</taxon>
        <taxon>Niabella</taxon>
    </lineage>
</organism>
<dbReference type="OrthoDB" id="9811959at2"/>
<keyword evidence="1" id="KW-0687">Ribonucleoprotein</keyword>
<gene>
    <name evidence="1" type="ORF">NIASO_10110</name>
</gene>
<dbReference type="PANTHER" id="PTHR38471:SF2">
    <property type="entry name" value="FOUR HELIX BUNDLE PROTEIN"/>
    <property type="match status" value="1"/>
</dbReference>
<dbReference type="InterPro" id="IPR036583">
    <property type="entry name" value="23S_rRNA_IVS_sf"/>
</dbReference>
<evidence type="ECO:0000313" key="2">
    <source>
        <dbReference type="Proteomes" id="UP000003586"/>
    </source>
</evidence>
<keyword evidence="2" id="KW-1185">Reference proteome</keyword>
<dbReference type="STRING" id="929713.NIASO_10110"/>
<dbReference type="KEGG" id="nso:NIASO_10110"/>
<dbReference type="AlphaFoldDB" id="W0F262"/>
<dbReference type="CDD" id="cd16377">
    <property type="entry name" value="23S_rRNA_IVP_like"/>
    <property type="match status" value="1"/>
</dbReference>
<accession>W0F262</accession>
<dbReference type="HOGENOM" id="CLU_129874_0_5_10"/>
<dbReference type="SUPFAM" id="SSF158446">
    <property type="entry name" value="IVS-encoded protein-like"/>
    <property type="match status" value="1"/>
</dbReference>
<dbReference type="GO" id="GO:0005840">
    <property type="term" value="C:ribosome"/>
    <property type="evidence" value="ECO:0007669"/>
    <property type="project" value="UniProtKB-KW"/>
</dbReference>
<dbReference type="Pfam" id="PF05635">
    <property type="entry name" value="23S_rRNA_IVP"/>
    <property type="match status" value="1"/>
</dbReference>